<dbReference type="AlphaFoldDB" id="A0A838B2S4"/>
<name>A0A838B2S4_9HYPH</name>
<proteinExistence type="predicted"/>
<dbReference type="RefSeq" id="WP_181056938.1">
    <property type="nucleotide sequence ID" value="NZ_JACDTY010000003.1"/>
</dbReference>
<dbReference type="Proteomes" id="UP000558284">
    <property type="component" value="Unassembled WGS sequence"/>
</dbReference>
<reference evidence="1 2" key="1">
    <citation type="submission" date="2020-07" db="EMBL/GenBank/DDBJ databases">
        <title>Definition of the novel symbiovar canariense within Mesorhizobium novociceri, a new species of genus Mesorhizobium nodulating Cicer canariense in the Caldera de Taburiente National Park (La Palma, Canary Islands).</title>
        <authorList>
            <person name="Leon-Barrios M."/>
            <person name="Perez-Yepez J."/>
            <person name="Flores-Felix J.D."/>
            <person name="Ramirez-Baena M.H."/>
            <person name="Pulido-Suarez L."/>
            <person name="Igual J.M."/>
            <person name="Velazquez E."/>
            <person name="Peix A."/>
        </authorList>
    </citation>
    <scope>NUCLEOTIDE SEQUENCE [LARGE SCALE GENOMIC DNA]</scope>
    <source>
        <strain evidence="1 2">CCANP35</strain>
    </source>
</reference>
<gene>
    <name evidence="1" type="ORF">H0241_08215</name>
</gene>
<organism evidence="1 2">
    <name type="scientific">Mesorhizobium neociceri</name>
    <dbReference type="NCBI Taxonomy" id="1307853"/>
    <lineage>
        <taxon>Bacteria</taxon>
        <taxon>Pseudomonadati</taxon>
        <taxon>Pseudomonadota</taxon>
        <taxon>Alphaproteobacteria</taxon>
        <taxon>Hyphomicrobiales</taxon>
        <taxon>Phyllobacteriaceae</taxon>
        <taxon>Mesorhizobium</taxon>
    </lineage>
</organism>
<evidence type="ECO:0000313" key="1">
    <source>
        <dbReference type="EMBL" id="MBA1140242.1"/>
    </source>
</evidence>
<comment type="caution">
    <text evidence="1">The sequence shown here is derived from an EMBL/GenBank/DDBJ whole genome shotgun (WGS) entry which is preliminary data.</text>
</comment>
<dbReference type="EMBL" id="JACDTY010000003">
    <property type="protein sequence ID" value="MBA1140242.1"/>
    <property type="molecule type" value="Genomic_DNA"/>
</dbReference>
<sequence length="167" mass="18658">MDFSSITSVIGLATTALGATEKAATTAEAVKKLFASEKKPENSEVQALLNTLATQLTAANMMNVDLSDAIKALSRELKRQDDFENEKARYELFQTGQQDVVFKLREDQANGQPIHFICPVCLNAERLISFISGEGDFKVCQRNRDHTFRFKSTSDLRAGKTRTSWDF</sequence>
<accession>A0A838B2S4</accession>
<evidence type="ECO:0000313" key="2">
    <source>
        <dbReference type="Proteomes" id="UP000558284"/>
    </source>
</evidence>
<protein>
    <submittedName>
        <fullName evidence="1">Uncharacterized protein</fullName>
    </submittedName>
</protein>
<keyword evidence="2" id="KW-1185">Reference proteome</keyword>